<feature type="transmembrane region" description="Helical" evidence="1">
    <location>
        <begin position="90"/>
        <end position="113"/>
    </location>
</feature>
<name>A0AAD7JV62_9AGAR</name>
<accession>A0AAD7JV62</accession>
<feature type="transmembrane region" description="Helical" evidence="1">
    <location>
        <begin position="125"/>
        <end position="150"/>
    </location>
</feature>
<feature type="transmembrane region" description="Helical" evidence="1">
    <location>
        <begin position="249"/>
        <end position="267"/>
    </location>
</feature>
<protein>
    <submittedName>
        <fullName evidence="2">Uncharacterized protein</fullName>
    </submittedName>
</protein>
<feature type="transmembrane region" description="Helical" evidence="1">
    <location>
        <begin position="170"/>
        <end position="193"/>
    </location>
</feature>
<dbReference type="EMBL" id="JARJLG010000019">
    <property type="protein sequence ID" value="KAJ7772651.1"/>
    <property type="molecule type" value="Genomic_DNA"/>
</dbReference>
<evidence type="ECO:0000313" key="3">
    <source>
        <dbReference type="Proteomes" id="UP001215280"/>
    </source>
</evidence>
<keyword evidence="1" id="KW-0812">Transmembrane</keyword>
<dbReference type="AlphaFoldDB" id="A0AAD7JV62"/>
<keyword evidence="3" id="KW-1185">Reference proteome</keyword>
<gene>
    <name evidence="2" type="ORF">DFH07DRAFT_168485</name>
</gene>
<comment type="caution">
    <text evidence="2">The sequence shown here is derived from an EMBL/GenBank/DDBJ whole genome shotgun (WGS) entry which is preliminary data.</text>
</comment>
<proteinExistence type="predicted"/>
<evidence type="ECO:0000256" key="1">
    <source>
        <dbReference type="SAM" id="Phobius"/>
    </source>
</evidence>
<evidence type="ECO:0000313" key="2">
    <source>
        <dbReference type="EMBL" id="KAJ7772651.1"/>
    </source>
</evidence>
<keyword evidence="1" id="KW-1133">Transmembrane helix</keyword>
<organism evidence="2 3">
    <name type="scientific">Mycena maculata</name>
    <dbReference type="NCBI Taxonomy" id="230809"/>
    <lineage>
        <taxon>Eukaryota</taxon>
        <taxon>Fungi</taxon>
        <taxon>Dikarya</taxon>
        <taxon>Basidiomycota</taxon>
        <taxon>Agaricomycotina</taxon>
        <taxon>Agaricomycetes</taxon>
        <taxon>Agaricomycetidae</taxon>
        <taxon>Agaricales</taxon>
        <taxon>Marasmiineae</taxon>
        <taxon>Mycenaceae</taxon>
        <taxon>Mycena</taxon>
    </lineage>
</organism>
<feature type="transmembrane region" description="Helical" evidence="1">
    <location>
        <begin position="7"/>
        <end position="31"/>
    </location>
</feature>
<feature type="transmembrane region" description="Helical" evidence="1">
    <location>
        <begin position="214"/>
        <end position="237"/>
    </location>
</feature>
<sequence length="342" mass="37822">MSSSGEAILYLVASMVIQTLVFGAYTVLIILSTRMLIRGLKTPTNMILLIITGFMYLLSAAYWFYRFADIMNRVQIYTSDLQNLPEPSTWFTLFNAVVLVNYILSDGVVWWRARLICSPDRRKYMYFPLLFVVLTFISAAALIGLRITAFFSLELQYSGAFLEAINTLQIAGLGLSLISNVSATGIVGIAAWRHRKTIRVAFHKPTQGYQIMRLLLESGILYCISGVIVLASSLIRLPYNTLGDLYSPINIQIAGAYTPVVLLLVSAQRGLGETSFLGTIPDLEIPISAASPVVSNRIILSNTRSSTWSGESLNVEADTRLNSKGNESEKGHRYHVSDATLV</sequence>
<dbReference type="Proteomes" id="UP001215280">
    <property type="component" value="Unassembled WGS sequence"/>
</dbReference>
<reference evidence="2" key="1">
    <citation type="submission" date="2023-03" db="EMBL/GenBank/DDBJ databases">
        <title>Massive genome expansion in bonnet fungi (Mycena s.s.) driven by repeated elements and novel gene families across ecological guilds.</title>
        <authorList>
            <consortium name="Lawrence Berkeley National Laboratory"/>
            <person name="Harder C.B."/>
            <person name="Miyauchi S."/>
            <person name="Viragh M."/>
            <person name="Kuo A."/>
            <person name="Thoen E."/>
            <person name="Andreopoulos B."/>
            <person name="Lu D."/>
            <person name="Skrede I."/>
            <person name="Drula E."/>
            <person name="Henrissat B."/>
            <person name="Morin E."/>
            <person name="Kohler A."/>
            <person name="Barry K."/>
            <person name="LaButti K."/>
            <person name="Morin E."/>
            <person name="Salamov A."/>
            <person name="Lipzen A."/>
            <person name="Mereny Z."/>
            <person name="Hegedus B."/>
            <person name="Baldrian P."/>
            <person name="Stursova M."/>
            <person name="Weitz H."/>
            <person name="Taylor A."/>
            <person name="Grigoriev I.V."/>
            <person name="Nagy L.G."/>
            <person name="Martin F."/>
            <person name="Kauserud H."/>
        </authorList>
    </citation>
    <scope>NUCLEOTIDE SEQUENCE</scope>
    <source>
        <strain evidence="2">CBHHK188m</strain>
    </source>
</reference>
<feature type="transmembrane region" description="Helical" evidence="1">
    <location>
        <begin position="43"/>
        <end position="65"/>
    </location>
</feature>
<keyword evidence="1" id="KW-0472">Membrane</keyword>